<sequence length="89" mass="9824">MYIKRTDGPRTVTLPDGSHLSLGDLPAADTTRWVARRKAVVANAVQHGLIAAQEARSLYNLSEEELEGWIRALNVEGLKGLKVTKRNTK</sequence>
<protein>
    <submittedName>
        <fullName evidence="1">Uncharacterized protein DUF1153</fullName>
    </submittedName>
</protein>
<dbReference type="AlphaFoldDB" id="A0A2T5BTL2"/>
<dbReference type="GO" id="GO:0043565">
    <property type="term" value="F:sequence-specific DNA binding"/>
    <property type="evidence" value="ECO:0007669"/>
    <property type="project" value="InterPro"/>
</dbReference>
<dbReference type="Proteomes" id="UP000243859">
    <property type="component" value="Unassembled WGS sequence"/>
</dbReference>
<dbReference type="OrthoDB" id="9796775at2"/>
<proteinExistence type="predicted"/>
<accession>A0A2T5BTL2</accession>
<comment type="caution">
    <text evidence="1">The sequence shown here is derived from an EMBL/GenBank/DDBJ whole genome shotgun (WGS) entry which is preliminary data.</text>
</comment>
<dbReference type="InterPro" id="IPR009534">
    <property type="entry name" value="DUF1153"/>
</dbReference>
<dbReference type="SUPFAM" id="SSF48295">
    <property type="entry name" value="TrpR-like"/>
    <property type="match status" value="1"/>
</dbReference>
<dbReference type="Pfam" id="PF06627">
    <property type="entry name" value="DUF1153"/>
    <property type="match status" value="1"/>
</dbReference>
<dbReference type="EMBL" id="QAAA01000005">
    <property type="protein sequence ID" value="PTN02768.1"/>
    <property type="molecule type" value="Genomic_DNA"/>
</dbReference>
<dbReference type="InterPro" id="IPR036388">
    <property type="entry name" value="WH-like_DNA-bd_sf"/>
</dbReference>
<organism evidence="1 2">
    <name type="scientific">Rhodovulum imhoffii</name>
    <dbReference type="NCBI Taxonomy" id="365340"/>
    <lineage>
        <taxon>Bacteria</taxon>
        <taxon>Pseudomonadati</taxon>
        <taxon>Pseudomonadota</taxon>
        <taxon>Alphaproteobacteria</taxon>
        <taxon>Rhodobacterales</taxon>
        <taxon>Paracoccaceae</taxon>
        <taxon>Rhodovulum</taxon>
    </lineage>
</organism>
<name>A0A2T5BTL2_9RHOB</name>
<dbReference type="InterPro" id="IPR010921">
    <property type="entry name" value="Trp_repressor/repl_initiator"/>
</dbReference>
<keyword evidence="2" id="KW-1185">Reference proteome</keyword>
<evidence type="ECO:0000313" key="2">
    <source>
        <dbReference type="Proteomes" id="UP000243859"/>
    </source>
</evidence>
<dbReference type="RefSeq" id="WP_107891574.1">
    <property type="nucleotide sequence ID" value="NZ_NHSI01000053.1"/>
</dbReference>
<gene>
    <name evidence="1" type="ORF">C8N32_105140</name>
</gene>
<reference evidence="1 2" key="1">
    <citation type="submission" date="2018-04" db="EMBL/GenBank/DDBJ databases">
        <title>Genomic Encyclopedia of Archaeal and Bacterial Type Strains, Phase II (KMG-II): from individual species to whole genera.</title>
        <authorList>
            <person name="Goeker M."/>
        </authorList>
    </citation>
    <scope>NUCLEOTIDE SEQUENCE [LARGE SCALE GENOMIC DNA]</scope>
    <source>
        <strain evidence="1 2">DSM 18064</strain>
    </source>
</reference>
<evidence type="ECO:0000313" key="1">
    <source>
        <dbReference type="EMBL" id="PTN02768.1"/>
    </source>
</evidence>
<dbReference type="Gene3D" id="1.10.10.10">
    <property type="entry name" value="Winged helix-like DNA-binding domain superfamily/Winged helix DNA-binding domain"/>
    <property type="match status" value="1"/>
</dbReference>